<dbReference type="RefSeq" id="WP_182593095.1">
    <property type="nucleotide sequence ID" value="NZ_JACJIM010000010.1"/>
</dbReference>
<gene>
    <name evidence="1" type="ORF">GGQ91_005140</name>
</gene>
<keyword evidence="2" id="KW-1185">Reference proteome</keyword>
<organism evidence="1 2">
    <name type="scientific">Methylobacterium fujisawaense</name>
    <dbReference type="NCBI Taxonomy" id="107400"/>
    <lineage>
        <taxon>Bacteria</taxon>
        <taxon>Pseudomonadati</taxon>
        <taxon>Pseudomonadota</taxon>
        <taxon>Alphaproteobacteria</taxon>
        <taxon>Hyphomicrobiales</taxon>
        <taxon>Methylobacteriaceae</taxon>
        <taxon>Methylobacterium</taxon>
    </lineage>
</organism>
<dbReference type="Proteomes" id="UP000565455">
    <property type="component" value="Unassembled WGS sequence"/>
</dbReference>
<evidence type="ECO:0000313" key="1">
    <source>
        <dbReference type="EMBL" id="MBA9065717.1"/>
    </source>
</evidence>
<comment type="caution">
    <text evidence="1">The sequence shown here is derived from an EMBL/GenBank/DDBJ whole genome shotgun (WGS) entry which is preliminary data.</text>
</comment>
<reference evidence="1 2" key="1">
    <citation type="submission" date="2020-08" db="EMBL/GenBank/DDBJ databases">
        <title>Genomic Encyclopedia of Type Strains, Phase IV (KMG-IV): sequencing the most valuable type-strain genomes for metagenomic binning, comparative biology and taxonomic classification.</title>
        <authorList>
            <person name="Goeker M."/>
        </authorList>
    </citation>
    <scope>NUCLEOTIDE SEQUENCE [LARGE SCALE GENOMIC DNA]</scope>
    <source>
        <strain evidence="1 2">DSM 5686</strain>
    </source>
</reference>
<evidence type="ECO:0000313" key="2">
    <source>
        <dbReference type="Proteomes" id="UP000565455"/>
    </source>
</evidence>
<evidence type="ECO:0008006" key="3">
    <source>
        <dbReference type="Google" id="ProtNLM"/>
    </source>
</evidence>
<dbReference type="Gene3D" id="2.160.20.80">
    <property type="entry name" value="E3 ubiquitin-protein ligase SopA"/>
    <property type="match status" value="1"/>
</dbReference>
<accession>A0ABR6DI09</accession>
<dbReference type="GeneID" id="96606732"/>
<name>A0ABR6DI09_9HYPH</name>
<dbReference type="EMBL" id="JACJIM010000010">
    <property type="protein sequence ID" value="MBA9065717.1"/>
    <property type="molecule type" value="Genomic_DNA"/>
</dbReference>
<dbReference type="SUPFAM" id="SSF141571">
    <property type="entry name" value="Pentapeptide repeat-like"/>
    <property type="match status" value="1"/>
</dbReference>
<sequence length="230" mass="26156">MRQIKDHTFIVVRDVHVGSVFSDISLNGCMFDNCSLSRQNNLAKRTIVRKVVADKCRFIGCQIGPAKFIDCHVMNSTSNDLSIFWGAVFKHVKVSGKLTSIKINTKITSLPEESVQALYDADRETFYQSIDWALDLSEVKLSSFSCDGIPVRLFRLDHETQGAVILENLPTNWQNIVKNDNAWLPWLLHNLCLSNPEIVLITPLTRPKNVRDKFLNDLKELRQMGIVEPV</sequence>
<proteinExistence type="predicted"/>
<protein>
    <recommendedName>
        <fullName evidence="3">Pentapeptide repeat-containing protein</fullName>
    </recommendedName>
</protein>